<keyword evidence="2" id="KW-0732">Signal</keyword>
<reference evidence="4 5" key="1">
    <citation type="submission" date="2018-03" db="EMBL/GenBank/DDBJ databases">
        <title>Draft Genome Sequences of the Obligatory Marine Myxobacteria Enhygromyxa salina SWB005.</title>
        <authorList>
            <person name="Poehlein A."/>
            <person name="Moghaddam J.A."/>
            <person name="Harms H."/>
            <person name="Alanjari M."/>
            <person name="Koenig G.M."/>
            <person name="Daniel R."/>
            <person name="Schaeberle T.F."/>
        </authorList>
    </citation>
    <scope>NUCLEOTIDE SEQUENCE [LARGE SCALE GENOMIC DNA]</scope>
    <source>
        <strain evidence="4 5">SWB005</strain>
    </source>
</reference>
<keyword evidence="1" id="KW-0812">Transmembrane</keyword>
<sequence length="362" mass="37579">MVATTLATVTAFAIGLAQVPLTLAAPPEPGVEAKAPAPRVDPSSTDVAARTAILPLVVEGELADADREALTKQLVEGLQRGSFEVITPDEVTAAAGGGDCSKPGCMQKIAQKTGATHIVRATVEVVDRDYTVQVALYEGDEGSEIVSSSEGCEICGVVDVGGLIETQAATLRTKLDALASGPAAINITSDPEDAEVTLDGEPFGVTPVDKRVIPGDHVIRVSKEGYIAVQEKRTFVEGARESLSYELEKVPNRLPKRPYGWASLGIGIAAVGGGLALTFLHDRPYGLGSSCQGANIDLDGDCKFLFNTKWYGVGLGLAGGALVTLGVAVLINTAKNPRKQAKLEAAVNEHLQVGPGGVGLRF</sequence>
<feature type="domain" description="PEGA" evidence="3">
    <location>
        <begin position="185"/>
        <end position="250"/>
    </location>
</feature>
<feature type="chain" id="PRO_5015423591" evidence="2">
    <location>
        <begin position="25"/>
        <end position="362"/>
    </location>
</feature>
<accession>A0A2S9YG96</accession>
<feature type="signal peptide" evidence="2">
    <location>
        <begin position="1"/>
        <end position="24"/>
    </location>
</feature>
<protein>
    <submittedName>
        <fullName evidence="4">PEGA domain protein</fullName>
    </submittedName>
</protein>
<evidence type="ECO:0000256" key="1">
    <source>
        <dbReference type="SAM" id="Phobius"/>
    </source>
</evidence>
<feature type="transmembrane region" description="Helical" evidence="1">
    <location>
        <begin position="310"/>
        <end position="331"/>
    </location>
</feature>
<evidence type="ECO:0000259" key="3">
    <source>
        <dbReference type="Pfam" id="PF08308"/>
    </source>
</evidence>
<dbReference type="EMBL" id="PVNK01000062">
    <property type="protein sequence ID" value="PRQ04124.1"/>
    <property type="molecule type" value="Genomic_DNA"/>
</dbReference>
<dbReference type="Pfam" id="PF08308">
    <property type="entry name" value="PEGA"/>
    <property type="match status" value="1"/>
</dbReference>
<dbReference type="Proteomes" id="UP000237968">
    <property type="component" value="Unassembled WGS sequence"/>
</dbReference>
<name>A0A2S9YG96_9BACT</name>
<gene>
    <name evidence="4" type="ORF">ENSA5_10840</name>
</gene>
<keyword evidence="1" id="KW-1133">Transmembrane helix</keyword>
<evidence type="ECO:0000313" key="4">
    <source>
        <dbReference type="EMBL" id="PRQ04124.1"/>
    </source>
</evidence>
<proteinExistence type="predicted"/>
<evidence type="ECO:0000313" key="5">
    <source>
        <dbReference type="Proteomes" id="UP000237968"/>
    </source>
</evidence>
<dbReference type="InterPro" id="IPR013229">
    <property type="entry name" value="PEGA"/>
</dbReference>
<comment type="caution">
    <text evidence="4">The sequence shown here is derived from an EMBL/GenBank/DDBJ whole genome shotgun (WGS) entry which is preliminary data.</text>
</comment>
<organism evidence="4 5">
    <name type="scientific">Enhygromyxa salina</name>
    <dbReference type="NCBI Taxonomy" id="215803"/>
    <lineage>
        <taxon>Bacteria</taxon>
        <taxon>Pseudomonadati</taxon>
        <taxon>Myxococcota</taxon>
        <taxon>Polyangia</taxon>
        <taxon>Nannocystales</taxon>
        <taxon>Nannocystaceae</taxon>
        <taxon>Enhygromyxa</taxon>
    </lineage>
</organism>
<keyword evidence="5" id="KW-1185">Reference proteome</keyword>
<evidence type="ECO:0000256" key="2">
    <source>
        <dbReference type="SAM" id="SignalP"/>
    </source>
</evidence>
<dbReference type="AlphaFoldDB" id="A0A2S9YG96"/>
<keyword evidence="1" id="KW-0472">Membrane</keyword>
<feature type="transmembrane region" description="Helical" evidence="1">
    <location>
        <begin position="259"/>
        <end position="280"/>
    </location>
</feature>